<dbReference type="GO" id="GO:0005576">
    <property type="term" value="C:extracellular region"/>
    <property type="evidence" value="ECO:0007669"/>
    <property type="project" value="UniProtKB-SubCell"/>
</dbReference>
<evidence type="ECO:0000256" key="8">
    <source>
        <dbReference type="PROSITE-ProRule" id="PRU01032"/>
    </source>
</evidence>
<dbReference type="OrthoDB" id="409122at2759"/>
<sequence>MDVSHPEAKNYAKHWTPEEIVDMFAPAQKTIDTVKEWLTDFGIDAKRITNPDNKGWLAFDDTTSEAEALLHAKYHYYEHVEGYVTPACESYHVPRDIHEHVDYITPGVKLFTPSKRGHGKRHIGISSSQGSTTIAPLRVSYPPDFNITAAGELATCEQFITPACIRALYEVPEIPEYSNGKPRSDKSLGIFESGDFYKQADLDLHFSNFTPRIPTGTHPTLASIDGGQAPVHTDDWLNTVGGGGAMGGFNTFLDALDGASGLLCHTVHTRRSESRGMIQGLIHHIQILLAQKNTTYQGQLQCGVHKYGANDSDSRQTLFLSRMVDKKFMKLGLQGVSIFYASRDSGVSGRPWDTDESGCIGANYTAFSPAWPNSCPYLTSVGATKVYPGKTVKDSESAAYDPAGQPYWNKFASGGGFSNLYPIPDYQQDVVAHFYKNHNPKYPYYTTGVVGQDGGLYNRSGRGYPDVAANGDNIAIFFDGFFERDGGTSASMPIFASIVNRINEQRLNAGKNVIGFNNPALYANPSMLNDITNGSNPSCGTDGFQAVPGWDPVTGLGTPNYPKRAAYFMSLP</sequence>
<dbReference type="SUPFAM" id="SSF52743">
    <property type="entry name" value="Subtilisin-like"/>
    <property type="match status" value="1"/>
</dbReference>
<name>A0A8H8RBM0_9HELO</name>
<dbReference type="InterPro" id="IPR036852">
    <property type="entry name" value="Peptidase_S8/S53_dom_sf"/>
</dbReference>
<dbReference type="SUPFAM" id="SSF54897">
    <property type="entry name" value="Protease propeptides/inhibitors"/>
    <property type="match status" value="1"/>
</dbReference>
<feature type="binding site" evidence="8">
    <location>
        <position position="530"/>
    </location>
    <ligand>
        <name>Ca(2+)</name>
        <dbReference type="ChEBI" id="CHEBI:29108"/>
    </ligand>
</feature>
<comment type="caution">
    <text evidence="10">The sequence shown here is derived from an EMBL/GenBank/DDBJ whole genome shotgun (WGS) entry which is preliminary data.</text>
</comment>
<comment type="cofactor">
    <cofactor evidence="8">
        <name>Ca(2+)</name>
        <dbReference type="ChEBI" id="CHEBI:29108"/>
    </cofactor>
    <text evidence="8">Binds 1 Ca(2+) ion per subunit.</text>
</comment>
<proteinExistence type="predicted"/>
<feature type="binding site" evidence="8">
    <location>
        <position position="549"/>
    </location>
    <ligand>
        <name>Ca(2+)</name>
        <dbReference type="ChEBI" id="CHEBI:29108"/>
    </ligand>
</feature>
<dbReference type="CDD" id="cd11377">
    <property type="entry name" value="Pro-peptidase_S53"/>
    <property type="match status" value="1"/>
</dbReference>
<dbReference type="PANTHER" id="PTHR14218">
    <property type="entry name" value="PROTEASE S8 TRIPEPTIDYL PEPTIDASE I CLN2"/>
    <property type="match status" value="1"/>
</dbReference>
<keyword evidence="7" id="KW-0865">Zymogen</keyword>
<gene>
    <name evidence="10" type="primary">aorO_3</name>
    <name evidence="10" type="ORF">LSUB1_G007249</name>
</gene>
<dbReference type="Proteomes" id="UP000462212">
    <property type="component" value="Unassembled WGS sequence"/>
</dbReference>
<keyword evidence="6 8" id="KW-0106">Calcium</keyword>
<protein>
    <submittedName>
        <fullName evidence="10">Aorsin</fullName>
    </submittedName>
</protein>
<evidence type="ECO:0000256" key="4">
    <source>
        <dbReference type="ARBA" id="ARBA00022801"/>
    </source>
</evidence>
<keyword evidence="5" id="KW-0720">Serine protease</keyword>
<dbReference type="GO" id="GO:0008240">
    <property type="term" value="F:tripeptidyl-peptidase activity"/>
    <property type="evidence" value="ECO:0007669"/>
    <property type="project" value="TreeGrafter"/>
</dbReference>
<evidence type="ECO:0000256" key="7">
    <source>
        <dbReference type="ARBA" id="ARBA00023145"/>
    </source>
</evidence>
<dbReference type="InterPro" id="IPR050819">
    <property type="entry name" value="Tripeptidyl-peptidase_I"/>
</dbReference>
<evidence type="ECO:0000256" key="1">
    <source>
        <dbReference type="ARBA" id="ARBA00004239"/>
    </source>
</evidence>
<dbReference type="GO" id="GO:0006508">
    <property type="term" value="P:proteolysis"/>
    <property type="evidence" value="ECO:0007669"/>
    <property type="project" value="UniProtKB-KW"/>
</dbReference>
<dbReference type="InterPro" id="IPR030400">
    <property type="entry name" value="Sedolisin_dom"/>
</dbReference>
<dbReference type="Pfam" id="PF09286">
    <property type="entry name" value="Pro-kuma_activ"/>
    <property type="match status" value="1"/>
</dbReference>
<dbReference type="Gene3D" id="3.40.50.200">
    <property type="entry name" value="Peptidase S8/S53 domain"/>
    <property type="match status" value="1"/>
</dbReference>
<keyword evidence="3 8" id="KW-0479">Metal-binding</keyword>
<feature type="binding site" evidence="8">
    <location>
        <position position="551"/>
    </location>
    <ligand>
        <name>Ca(2+)</name>
        <dbReference type="ChEBI" id="CHEBI:29108"/>
    </ligand>
</feature>
<evidence type="ECO:0000256" key="2">
    <source>
        <dbReference type="ARBA" id="ARBA00022670"/>
    </source>
</evidence>
<accession>A0A8H8RBM0</accession>
<dbReference type="GO" id="GO:0004252">
    <property type="term" value="F:serine-type endopeptidase activity"/>
    <property type="evidence" value="ECO:0007669"/>
    <property type="project" value="InterPro"/>
</dbReference>
<keyword evidence="11" id="KW-1185">Reference proteome</keyword>
<dbReference type="PANTHER" id="PTHR14218:SF19">
    <property type="entry name" value="SERINE PROTEASE AORO, PUTATIVE (AFU_ORTHOLOGUE AFUA_6G10250)-RELATED"/>
    <property type="match status" value="1"/>
</dbReference>
<comment type="subcellular location">
    <subcellularLocation>
        <location evidence="1">Secreted</location>
        <location evidence="1">Extracellular space</location>
    </subcellularLocation>
</comment>
<dbReference type="CDD" id="cd04056">
    <property type="entry name" value="Peptidases_S53"/>
    <property type="match status" value="1"/>
</dbReference>
<evidence type="ECO:0000259" key="9">
    <source>
        <dbReference type="PROSITE" id="PS51695"/>
    </source>
</evidence>
<comment type="caution">
    <text evidence="8">Lacks conserved residue(s) required for the propagation of feature annotation.</text>
</comment>
<dbReference type="AlphaFoldDB" id="A0A8H8RBM0"/>
<dbReference type="InterPro" id="IPR015366">
    <property type="entry name" value="S53_propep"/>
</dbReference>
<dbReference type="GO" id="GO:0046872">
    <property type="term" value="F:metal ion binding"/>
    <property type="evidence" value="ECO:0007669"/>
    <property type="project" value="UniProtKB-UniRule"/>
</dbReference>
<reference evidence="10 11" key="1">
    <citation type="submission" date="2018-05" db="EMBL/GenBank/DDBJ databases">
        <title>Genome sequencing and assembly of the regulated plant pathogen Lachnellula willkommii and related sister species for the development of diagnostic species identification markers.</title>
        <authorList>
            <person name="Giroux E."/>
            <person name="Bilodeau G."/>
        </authorList>
    </citation>
    <scope>NUCLEOTIDE SEQUENCE [LARGE SCALE GENOMIC DNA]</scope>
    <source>
        <strain evidence="10 11">CBS 197.66</strain>
    </source>
</reference>
<feature type="domain" description="Peptidase S53" evidence="9">
    <location>
        <begin position="159"/>
        <end position="571"/>
    </location>
</feature>
<dbReference type="SMART" id="SM00944">
    <property type="entry name" value="Pro-kuma_activ"/>
    <property type="match status" value="1"/>
</dbReference>
<keyword evidence="2" id="KW-0645">Protease</keyword>
<evidence type="ECO:0000313" key="10">
    <source>
        <dbReference type="EMBL" id="TVY31921.1"/>
    </source>
</evidence>
<evidence type="ECO:0000256" key="5">
    <source>
        <dbReference type="ARBA" id="ARBA00022825"/>
    </source>
</evidence>
<dbReference type="EMBL" id="QGMJ01001225">
    <property type="protein sequence ID" value="TVY31921.1"/>
    <property type="molecule type" value="Genomic_DNA"/>
</dbReference>
<organism evidence="10 11">
    <name type="scientific">Lachnellula subtilissima</name>
    <dbReference type="NCBI Taxonomy" id="602034"/>
    <lineage>
        <taxon>Eukaryota</taxon>
        <taxon>Fungi</taxon>
        <taxon>Dikarya</taxon>
        <taxon>Ascomycota</taxon>
        <taxon>Pezizomycotina</taxon>
        <taxon>Leotiomycetes</taxon>
        <taxon>Helotiales</taxon>
        <taxon>Lachnaceae</taxon>
        <taxon>Lachnellula</taxon>
    </lineage>
</organism>
<keyword evidence="4" id="KW-0378">Hydrolase</keyword>
<evidence type="ECO:0000313" key="11">
    <source>
        <dbReference type="Proteomes" id="UP000462212"/>
    </source>
</evidence>
<feature type="binding site" evidence="8">
    <location>
        <position position="531"/>
    </location>
    <ligand>
        <name>Ca(2+)</name>
        <dbReference type="ChEBI" id="CHEBI:29108"/>
    </ligand>
</feature>
<evidence type="ECO:0000256" key="3">
    <source>
        <dbReference type="ARBA" id="ARBA00022723"/>
    </source>
</evidence>
<evidence type="ECO:0000256" key="6">
    <source>
        <dbReference type="ARBA" id="ARBA00022837"/>
    </source>
</evidence>
<dbReference type="PROSITE" id="PS51695">
    <property type="entry name" value="SEDOLISIN"/>
    <property type="match status" value="1"/>
</dbReference>